<evidence type="ECO:0000256" key="2">
    <source>
        <dbReference type="ARBA" id="ARBA00022448"/>
    </source>
</evidence>
<organism evidence="8 9">
    <name type="scientific">Cellulosilyticum lentocellum (strain ATCC 49066 / DSM 5427 / NCIMB 11756 / RHM5)</name>
    <name type="common">Clostridium lentocellum</name>
    <dbReference type="NCBI Taxonomy" id="642492"/>
    <lineage>
        <taxon>Bacteria</taxon>
        <taxon>Bacillati</taxon>
        <taxon>Bacillota</taxon>
        <taxon>Clostridia</taxon>
        <taxon>Lachnospirales</taxon>
        <taxon>Cellulosilyticaceae</taxon>
        <taxon>Cellulosilyticum</taxon>
    </lineage>
</organism>
<comment type="subcellular location">
    <subcellularLocation>
        <location evidence="1">Cell membrane</location>
        <topology evidence="1">Multi-pass membrane protein</topology>
    </subcellularLocation>
</comment>
<dbReference type="InterPro" id="IPR051327">
    <property type="entry name" value="MATE_MepA_subfamily"/>
</dbReference>
<feature type="transmembrane region" description="Helical" evidence="7">
    <location>
        <begin position="315"/>
        <end position="334"/>
    </location>
</feature>
<evidence type="ECO:0000313" key="8">
    <source>
        <dbReference type="EMBL" id="ADZ82039.1"/>
    </source>
</evidence>
<keyword evidence="9" id="KW-1185">Reference proteome</keyword>
<dbReference type="PANTHER" id="PTHR43823:SF3">
    <property type="entry name" value="MULTIDRUG EXPORT PROTEIN MEPA"/>
    <property type="match status" value="1"/>
</dbReference>
<accession>F2JIW7</accession>
<feature type="transmembrane region" description="Helical" evidence="7">
    <location>
        <begin position="18"/>
        <end position="42"/>
    </location>
</feature>
<dbReference type="RefSeq" id="WP_013655340.1">
    <property type="nucleotide sequence ID" value="NC_015275.1"/>
</dbReference>
<dbReference type="GO" id="GO:0005886">
    <property type="term" value="C:plasma membrane"/>
    <property type="evidence" value="ECO:0007669"/>
    <property type="project" value="UniProtKB-SubCell"/>
</dbReference>
<dbReference type="Proteomes" id="UP000008467">
    <property type="component" value="Chromosome"/>
</dbReference>
<feature type="transmembrane region" description="Helical" evidence="7">
    <location>
        <begin position="384"/>
        <end position="406"/>
    </location>
</feature>
<evidence type="ECO:0000256" key="4">
    <source>
        <dbReference type="ARBA" id="ARBA00022692"/>
    </source>
</evidence>
<dbReference type="KEGG" id="cle:Clole_0292"/>
<dbReference type="AlphaFoldDB" id="F2JIW7"/>
<feature type="transmembrane region" description="Helical" evidence="7">
    <location>
        <begin position="92"/>
        <end position="115"/>
    </location>
</feature>
<name>F2JIW7_CELLD</name>
<feature type="transmembrane region" description="Helical" evidence="7">
    <location>
        <begin position="54"/>
        <end position="80"/>
    </location>
</feature>
<evidence type="ECO:0000256" key="6">
    <source>
        <dbReference type="ARBA" id="ARBA00023136"/>
    </source>
</evidence>
<evidence type="ECO:0000256" key="3">
    <source>
        <dbReference type="ARBA" id="ARBA00022475"/>
    </source>
</evidence>
<feature type="transmembrane region" description="Helical" evidence="7">
    <location>
        <begin position="135"/>
        <end position="157"/>
    </location>
</feature>
<feature type="transmembrane region" description="Helical" evidence="7">
    <location>
        <begin position="412"/>
        <end position="432"/>
    </location>
</feature>
<keyword evidence="3" id="KW-1003">Cell membrane</keyword>
<evidence type="ECO:0000256" key="7">
    <source>
        <dbReference type="SAM" id="Phobius"/>
    </source>
</evidence>
<protein>
    <submittedName>
        <fullName evidence="8">Multi antimicrobial extrusion protein MatE</fullName>
    </submittedName>
</protein>
<reference evidence="8 9" key="1">
    <citation type="journal article" date="2011" name="J. Bacteriol.">
        <title>Complete genome sequence of the cellulose-degrading bacterium Cellulosilyticum lentocellum.</title>
        <authorList>
            <consortium name="US DOE Joint Genome Institute"/>
            <person name="Miller D.A."/>
            <person name="Suen G."/>
            <person name="Bruce D."/>
            <person name="Copeland A."/>
            <person name="Cheng J.F."/>
            <person name="Detter C."/>
            <person name="Goodwin L.A."/>
            <person name="Han C.S."/>
            <person name="Hauser L.J."/>
            <person name="Land M.L."/>
            <person name="Lapidus A."/>
            <person name="Lucas S."/>
            <person name="Meincke L."/>
            <person name="Pitluck S."/>
            <person name="Tapia R."/>
            <person name="Teshima H."/>
            <person name="Woyke T."/>
            <person name="Fox B.G."/>
            <person name="Angert E.R."/>
            <person name="Currie C.R."/>
        </authorList>
    </citation>
    <scope>NUCLEOTIDE SEQUENCE [LARGE SCALE GENOMIC DNA]</scope>
    <source>
        <strain evidence="9">ATCC 49066 / DSM 5427 / NCIMB 11756 / RHM5</strain>
    </source>
</reference>
<dbReference type="STRING" id="642492.Clole_0292"/>
<feature type="transmembrane region" description="Helical" evidence="7">
    <location>
        <begin position="266"/>
        <end position="286"/>
    </location>
</feature>
<keyword evidence="6 7" id="KW-0472">Membrane</keyword>
<evidence type="ECO:0000256" key="5">
    <source>
        <dbReference type="ARBA" id="ARBA00022989"/>
    </source>
</evidence>
<feature type="transmembrane region" description="Helical" evidence="7">
    <location>
        <begin position="164"/>
        <end position="185"/>
    </location>
</feature>
<feature type="transmembrane region" description="Helical" evidence="7">
    <location>
        <begin position="191"/>
        <end position="215"/>
    </location>
</feature>
<dbReference type="PANTHER" id="PTHR43823">
    <property type="entry name" value="SPORULATION PROTEIN YKVU"/>
    <property type="match status" value="1"/>
</dbReference>
<keyword evidence="5 7" id="KW-1133">Transmembrane helix</keyword>
<feature type="transmembrane region" description="Helical" evidence="7">
    <location>
        <begin position="236"/>
        <end position="260"/>
    </location>
</feature>
<keyword evidence="2" id="KW-0813">Transport</keyword>
<dbReference type="EMBL" id="CP002582">
    <property type="protein sequence ID" value="ADZ82039.1"/>
    <property type="molecule type" value="Genomic_DNA"/>
</dbReference>
<dbReference type="GO" id="GO:0042910">
    <property type="term" value="F:xenobiotic transmembrane transporter activity"/>
    <property type="evidence" value="ECO:0007669"/>
    <property type="project" value="InterPro"/>
</dbReference>
<keyword evidence="4 7" id="KW-0812">Transmembrane</keyword>
<gene>
    <name evidence="8" type="ordered locus">Clole_0292</name>
</gene>
<feature type="transmembrane region" description="Helical" evidence="7">
    <location>
        <begin position="354"/>
        <end position="377"/>
    </location>
</feature>
<dbReference type="eggNOG" id="COG0534">
    <property type="taxonomic scope" value="Bacteria"/>
</dbReference>
<proteinExistence type="predicted"/>
<sequence>MGAVCKTNKEVWRSYLSYLLPTVVGMVTYSLYCLADVLFVSLGVGSDGLAALNISLPIFTIYSCIAILIGVGASVTMTICKGEGDSKTASKVLTMAVVSIGIIGSILMVLSIIFVKPIATILGANKEILEPAIGYLKPVTWGVLFYMLCGVLTVLVRSDGNPKLVMIAGVIGNLINIALDYIFIIPMKMGTFGAGLATAIGFSISMVILWFHFILKKNSVSFIKDFWDKELFKRMFNNGGGACILEISTGMTIFMINIALMKISGATAVAIYSVISNIAFIAKGMFGGMAQASQPIVSMHYGLKEYDTVKVVHRYAMWVAGMAGLITWIVIGLFSGEITAWLVDSEIHIIKQGQVAICTYLMSFSFMGLNTILMYYFQSLERPIYSGIMSFTRGIGLIFILLLILPRLWGELGVWLVLPVAEMITFVIFFIIRKKQVDGQLNILKESRALHAV</sequence>
<dbReference type="GO" id="GO:0015297">
    <property type="term" value="F:antiporter activity"/>
    <property type="evidence" value="ECO:0007669"/>
    <property type="project" value="InterPro"/>
</dbReference>
<dbReference type="PIRSF" id="PIRSF006603">
    <property type="entry name" value="DinF"/>
    <property type="match status" value="1"/>
</dbReference>
<dbReference type="HOGENOM" id="CLU_012893_0_2_9"/>
<dbReference type="Pfam" id="PF01554">
    <property type="entry name" value="MatE"/>
    <property type="match status" value="2"/>
</dbReference>
<dbReference type="InterPro" id="IPR048279">
    <property type="entry name" value="MdtK-like"/>
</dbReference>
<evidence type="ECO:0000256" key="1">
    <source>
        <dbReference type="ARBA" id="ARBA00004651"/>
    </source>
</evidence>
<evidence type="ECO:0000313" key="9">
    <source>
        <dbReference type="Proteomes" id="UP000008467"/>
    </source>
</evidence>
<dbReference type="InterPro" id="IPR002528">
    <property type="entry name" value="MATE_fam"/>
</dbReference>